<dbReference type="Proteomes" id="UP000812961">
    <property type="component" value="Unassembled WGS sequence"/>
</dbReference>
<keyword evidence="2" id="KW-0812">Transmembrane</keyword>
<organism evidence="8 9">
    <name type="scientific">Chitinophaga rhizophila</name>
    <dbReference type="NCBI Taxonomy" id="2866212"/>
    <lineage>
        <taxon>Bacteria</taxon>
        <taxon>Pseudomonadati</taxon>
        <taxon>Bacteroidota</taxon>
        <taxon>Chitinophagia</taxon>
        <taxon>Chitinophagales</taxon>
        <taxon>Chitinophagaceae</taxon>
        <taxon>Chitinophaga</taxon>
    </lineage>
</organism>
<evidence type="ECO:0000256" key="6">
    <source>
        <dbReference type="SAM" id="SignalP"/>
    </source>
</evidence>
<feature type="domain" description="PKD" evidence="7">
    <location>
        <begin position="32"/>
        <end position="109"/>
    </location>
</feature>
<evidence type="ECO:0000256" key="4">
    <source>
        <dbReference type="ARBA" id="ARBA00022989"/>
    </source>
</evidence>
<dbReference type="CDD" id="cd00146">
    <property type="entry name" value="PKD"/>
    <property type="match status" value="11"/>
</dbReference>
<feature type="signal peptide" evidence="6">
    <location>
        <begin position="1"/>
        <end position="30"/>
    </location>
</feature>
<dbReference type="InterPro" id="IPR026341">
    <property type="entry name" value="T9SS_type_B"/>
</dbReference>
<name>A0ABS7GAL6_9BACT</name>
<accession>A0ABS7GAL6</accession>
<feature type="domain" description="PKD" evidence="7">
    <location>
        <begin position="560"/>
        <end position="595"/>
    </location>
</feature>
<feature type="domain" description="PKD" evidence="7">
    <location>
        <begin position="443"/>
        <end position="512"/>
    </location>
</feature>
<keyword evidence="5" id="KW-0472">Membrane</keyword>
<dbReference type="Pfam" id="PF13585">
    <property type="entry name" value="CHU_C"/>
    <property type="match status" value="1"/>
</dbReference>
<evidence type="ECO:0000313" key="9">
    <source>
        <dbReference type="Proteomes" id="UP000812961"/>
    </source>
</evidence>
<evidence type="ECO:0000313" key="8">
    <source>
        <dbReference type="EMBL" id="MBW8683578.1"/>
    </source>
</evidence>
<keyword evidence="6" id="KW-0732">Signal</keyword>
<evidence type="ECO:0000256" key="2">
    <source>
        <dbReference type="ARBA" id="ARBA00022692"/>
    </source>
</evidence>
<feature type="domain" description="PKD" evidence="7">
    <location>
        <begin position="212"/>
        <end position="268"/>
    </location>
</feature>
<dbReference type="SUPFAM" id="SSF49299">
    <property type="entry name" value="PKD domain"/>
    <property type="match status" value="12"/>
</dbReference>
<feature type="chain" id="PRO_5045168270" evidence="6">
    <location>
        <begin position="31"/>
        <end position="1628"/>
    </location>
</feature>
<feature type="domain" description="PKD" evidence="7">
    <location>
        <begin position="629"/>
        <end position="700"/>
    </location>
</feature>
<proteinExistence type="predicted"/>
<dbReference type="EMBL" id="JAICCF010000001">
    <property type="protein sequence ID" value="MBW8683578.1"/>
    <property type="molecule type" value="Genomic_DNA"/>
</dbReference>
<dbReference type="InterPro" id="IPR022409">
    <property type="entry name" value="PKD/Chitinase_dom"/>
</dbReference>
<dbReference type="PROSITE" id="PS50093">
    <property type="entry name" value="PKD"/>
    <property type="match status" value="12"/>
</dbReference>
<feature type="domain" description="PKD" evidence="7">
    <location>
        <begin position="903"/>
        <end position="956"/>
    </location>
</feature>
<feature type="domain" description="PKD" evidence="7">
    <location>
        <begin position="817"/>
        <end position="868"/>
    </location>
</feature>
<reference evidence="8 9" key="1">
    <citation type="submission" date="2021-08" db="EMBL/GenBank/DDBJ databases">
        <title>The genome sequence of Chitinophaga sp. B61.</title>
        <authorList>
            <person name="Zhang X."/>
        </authorList>
    </citation>
    <scope>NUCLEOTIDE SEQUENCE [LARGE SCALE GENOMIC DNA]</scope>
    <source>
        <strain evidence="8 9">B61</strain>
    </source>
</reference>
<comment type="caution">
    <text evidence="8">The sequence shown here is derived from an EMBL/GenBank/DDBJ whole genome shotgun (WGS) entry which is preliminary data.</text>
</comment>
<gene>
    <name evidence="8" type="ORF">K1Y79_04465</name>
</gene>
<feature type="domain" description="PKD" evidence="7">
    <location>
        <begin position="392"/>
        <end position="440"/>
    </location>
</feature>
<comment type="subcellular location">
    <subcellularLocation>
        <location evidence="1">Membrane</location>
        <topology evidence="1">Multi-pass membrane protein</topology>
    </subcellularLocation>
</comment>
<protein>
    <submittedName>
        <fullName evidence="8">PKD domain-containing protein</fullName>
    </submittedName>
</protein>
<dbReference type="PANTHER" id="PTHR46730">
    <property type="entry name" value="POLYCYSTIN-1"/>
    <property type="match status" value="1"/>
</dbReference>
<dbReference type="NCBIfam" id="TIGR04131">
    <property type="entry name" value="Bac_Flav_CTERM"/>
    <property type="match status" value="1"/>
</dbReference>
<dbReference type="InterPro" id="IPR000601">
    <property type="entry name" value="PKD_dom"/>
</dbReference>
<dbReference type="InterPro" id="IPR035986">
    <property type="entry name" value="PKD_dom_sf"/>
</dbReference>
<feature type="domain" description="PKD" evidence="7">
    <location>
        <begin position="1215"/>
        <end position="1294"/>
    </location>
</feature>
<evidence type="ECO:0000256" key="1">
    <source>
        <dbReference type="ARBA" id="ARBA00004141"/>
    </source>
</evidence>
<keyword evidence="4" id="KW-1133">Transmembrane helix</keyword>
<evidence type="ECO:0000256" key="5">
    <source>
        <dbReference type="ARBA" id="ARBA00023136"/>
    </source>
</evidence>
<dbReference type="Gene3D" id="2.60.40.10">
    <property type="entry name" value="Immunoglobulins"/>
    <property type="match status" value="14"/>
</dbReference>
<keyword evidence="3" id="KW-0677">Repeat</keyword>
<dbReference type="Pfam" id="PF18911">
    <property type="entry name" value="PKD_4"/>
    <property type="match status" value="12"/>
</dbReference>
<sequence length="1628" mass="176581">MSLKTKTTLGIATSCAILWNILMLNVSAYAQLKADFTPGKTSDCESLITKFVDNSSGNPVSWKWDFGNGFTSTDQSPSAAYTSPGVYKVTLTVKNATGNTSAATKTVTVWEKPKPDFTAGPATGCMPLNVSFTDKSDPVDGKITTYTWDFGDGTVGTGKSPVHTYNNVLSPTVTLTVTNSNGCTASKRISNLVNVSAALLPDFSLSDQFLCTVPGTLTIKNTTTGPGNLSYKWDLGDGTIVTEKNPSAHNYTKKGTYQVKLTVTSDKGCIADKTSEAVNVANFTSDFQLPAKVCENNFATITVKNTPQADKVSWSVDKGTITGDGVNAYFFPAGIGIAKITMTADYGKCQEKITKDINIIAAPKAAFVSEIKPICDAPVTVKLTNKSEGANSWNWDFGDGQTSTQQNPTVTYKSLGSFNIKLTANSSSGCAITTENTVTLAKPEVYAFASVPEGCIGLTTTFSSYVSNGDSIISYEWDLGDGSPKSAAANPTHTYSNEGTYPVSLTYVTKNGCKGTVSLHSYNAIRVYKRPKPDFSSPEAPEICGNNMVHFKGTTDVGDSWTWDFGDNTGAGYSQNTQHSYRKPGTFTVSLTVSNFSCSEKVTKTAYITAITPFARFSLQSIDCNNRTELRFDEKSLGNITSWKWSWGDGKEESYTTKSKLVKHIYAKTGTYKVKLTVSDGNCTSTDSMNVKVYAPSSITIAADKTTLCGSDTLTPEITAISKEIYGLNVWNYSWTSSDGTPANWYGNNYRNITFTNLQPGVDTIRFIAYNLQGCPDTSNRVIVKVHGPVAKFALPTVPECRGSELTFTDKTDVTKGKPIKTWLWEFGDGTPAREYTAPPFRYTYERSGVFYPKLTVTDQDGCMSTASGPHLQVNGPNADFVPNLSLIPPGGDIQFFNYTTVTGGTPSYHWDFGNQATSTEYSPKQNFPNKGLYTIKLLVKDNNGCSDSAKKQIKVSTVSADFTVTTAFVNNSGCPPVIARFTNKSINYASAYWDFGDGSFSTISNPSHTYTYAGIYKVKLKVTGEAGNEDIFEQNVEVKGPYGTITTSSNGGCMTKEIEFKVSAVAAVNFAWDFTDGIVTETTDSTIKHTFRNPGIYKPRLILSDEAGCKGSAFLDDPIVIDKLDVSMTPSTQLVCDEGWVSFQPKLNSFSVDELKKEAKYEWTYDKGVKAENERTPNARFYVDKTQTYQFTFTTTTAYGCTQTVSDSVFVRPKPAATIIGPSQACLNVPVSFEGQINQSEVVTWNWSFSNNNTANLQQPAEQVYNQTGTSETRLIVKSENGCIDTAYHNIQILPIPVINASAGSNMLCLGAGTTLNASGGVTYRWSSSDKLSDTTSATLQVKPSRNTTYNVIVTDANGCVNTDEVSIRVVQPFNMTASKDTAICLGEQLQLWVSGADKYVWNGQGLDNYSSAMPYATITAAGKYIYNVSGQDADGCFTVDTSLTVTVHAPPVVDAGSDQVVMAGKPVILGGNSSTDIVKWNWSPSQYLNCATCPSPEALPNLSTTFTVEAENIYGCKATDEVFVKITCDQGAIFLPTAFSPNRDGKNEWFYPKGRGVKEVVSMRIFDRWGSLVFERAHFQINTATAGWDGTWKNEIAPIGSYVYAVETMCEDGGKFMFTGAVTIIR</sequence>
<dbReference type="InterPro" id="IPR013783">
    <property type="entry name" value="Ig-like_fold"/>
</dbReference>
<feature type="domain" description="PKD" evidence="7">
    <location>
        <begin position="113"/>
        <end position="200"/>
    </location>
</feature>
<evidence type="ECO:0000259" key="7">
    <source>
        <dbReference type="PROSITE" id="PS50093"/>
    </source>
</evidence>
<evidence type="ECO:0000256" key="3">
    <source>
        <dbReference type="ARBA" id="ARBA00022737"/>
    </source>
</evidence>
<keyword evidence="9" id="KW-1185">Reference proteome</keyword>
<dbReference type="PANTHER" id="PTHR46730:SF1">
    <property type="entry name" value="PLAT DOMAIN-CONTAINING PROTEIN"/>
    <property type="match status" value="1"/>
</dbReference>
<feature type="domain" description="PKD" evidence="7">
    <location>
        <begin position="1069"/>
        <end position="1109"/>
    </location>
</feature>
<dbReference type="RefSeq" id="WP_220248793.1">
    <property type="nucleotide sequence ID" value="NZ_JAICCF010000001.1"/>
</dbReference>
<feature type="domain" description="PKD" evidence="7">
    <location>
        <begin position="994"/>
        <end position="1046"/>
    </location>
</feature>
<dbReference type="SMART" id="SM00089">
    <property type="entry name" value="PKD"/>
    <property type="match status" value="13"/>
</dbReference>